<dbReference type="GO" id="GO:0016020">
    <property type="term" value="C:membrane"/>
    <property type="evidence" value="ECO:0007669"/>
    <property type="project" value="GOC"/>
</dbReference>
<keyword evidence="6" id="KW-0472">Membrane</keyword>
<dbReference type="PROSITE" id="PS51173">
    <property type="entry name" value="CBM2"/>
    <property type="match status" value="1"/>
</dbReference>
<sequence length="647" mass="65273">MIINLGWSLDGGDMEARMSRTTRRIRLTAAAAAAGLVGIGAVIAVGQVPASAASTVSVNGGTTYQTIDGFGVSEAFGQADSIRNLGTAARQQALDLLFSPTSGAGFSILRSLIPSDANSIEPHAPASPSATPTYVWSGGDAQDQGQLWLAKQAKSGYGVTTFYNDAWSAPGFMKTNGSDANGGSLCGTPGASCGSGDWRQAYANYLVQHSRYWASAGVTPSAVGFVNEPSLTTTYSSMLVNASQAASFLSVLGPAMSASGLATKVACCDTVGFNLLPSYLTAISGNSAANAGTGLFTSHGYSNAPTTPVSTGSRHLWESEWSVNGATWTTAWDSTSEASGITWAQRIYAGMTGANLNAFLYWWGISNTSHDSSLIGLSGSTLTPSKRYYALAGYSRYIRPGAVRIAASSGDANLKASAYRNSDGSLVVVVLNTGASAISTSYTVSNAGVSSGTVAPYLTNDGNSMAAQAAVSLSGGAFSATIPARSQVTYRITGGPATSPPPSASSSPTPTTSPTTAPPTTAPPTTAPPTTAPPTTAPPSSPPAGQAGTCTASYRTVNTWSGGFQGEVTVTNNGPTTLNGWTVQLTLASGQTISSLWNGVNSGTSGAISVKNAAYNGSLGANAATTFGFTGTGNGANNPTVVGCASP</sequence>
<keyword evidence="6" id="KW-1133">Transmembrane helix</keyword>
<dbReference type="InterPro" id="IPR001139">
    <property type="entry name" value="Glyco_hydro_30"/>
</dbReference>
<evidence type="ECO:0000256" key="4">
    <source>
        <dbReference type="RuleBase" id="RU361188"/>
    </source>
</evidence>
<dbReference type="GO" id="GO:0004348">
    <property type="term" value="F:glucosylceramidase activity"/>
    <property type="evidence" value="ECO:0007669"/>
    <property type="project" value="InterPro"/>
</dbReference>
<dbReference type="InterPro" id="IPR033453">
    <property type="entry name" value="Glyco_hydro_30_TIM-barrel"/>
</dbReference>
<comment type="similarity">
    <text evidence="1 4">Belongs to the glycosyl hydrolase 30 family.</text>
</comment>
<dbReference type="Pfam" id="PF17189">
    <property type="entry name" value="Glyco_hydro_30C"/>
    <property type="match status" value="1"/>
</dbReference>
<organism evidence="8 9">
    <name type="scientific">Rugosimonospora africana</name>
    <dbReference type="NCBI Taxonomy" id="556532"/>
    <lineage>
        <taxon>Bacteria</taxon>
        <taxon>Bacillati</taxon>
        <taxon>Actinomycetota</taxon>
        <taxon>Actinomycetes</taxon>
        <taxon>Micromonosporales</taxon>
        <taxon>Micromonosporaceae</taxon>
        <taxon>Rugosimonospora</taxon>
    </lineage>
</organism>
<evidence type="ECO:0000256" key="5">
    <source>
        <dbReference type="SAM" id="MobiDB-lite"/>
    </source>
</evidence>
<dbReference type="GO" id="GO:0005975">
    <property type="term" value="P:carbohydrate metabolic process"/>
    <property type="evidence" value="ECO:0007669"/>
    <property type="project" value="InterPro"/>
</dbReference>
<feature type="transmembrane region" description="Helical" evidence="6">
    <location>
        <begin position="27"/>
        <end position="46"/>
    </location>
</feature>
<dbReference type="SUPFAM" id="SSF51011">
    <property type="entry name" value="Glycosyl hydrolase domain"/>
    <property type="match status" value="1"/>
</dbReference>
<dbReference type="PANTHER" id="PTHR11069:SF23">
    <property type="entry name" value="LYSOSOMAL ACID GLUCOSYLCERAMIDASE"/>
    <property type="match status" value="1"/>
</dbReference>
<evidence type="ECO:0000256" key="3">
    <source>
        <dbReference type="ARBA" id="ARBA00022801"/>
    </source>
</evidence>
<dbReference type="Gene3D" id="2.60.40.290">
    <property type="match status" value="1"/>
</dbReference>
<dbReference type="InterPro" id="IPR012291">
    <property type="entry name" value="CBM2_carb-bd_dom_sf"/>
</dbReference>
<evidence type="ECO:0000259" key="7">
    <source>
        <dbReference type="PROSITE" id="PS51173"/>
    </source>
</evidence>
<dbReference type="Gene3D" id="2.60.40.1180">
    <property type="entry name" value="Golgi alpha-mannosidase II"/>
    <property type="match status" value="1"/>
</dbReference>
<dbReference type="EMBL" id="BONZ01000048">
    <property type="protein sequence ID" value="GIH16864.1"/>
    <property type="molecule type" value="Genomic_DNA"/>
</dbReference>
<keyword evidence="6" id="KW-0812">Transmembrane</keyword>
<dbReference type="InterPro" id="IPR017853">
    <property type="entry name" value="GH"/>
</dbReference>
<accession>A0A8J3QTN1</accession>
<feature type="domain" description="CBM2" evidence="7">
    <location>
        <begin position="543"/>
        <end position="647"/>
    </location>
</feature>
<protein>
    <recommendedName>
        <fullName evidence="7">CBM2 domain-containing protein</fullName>
    </recommendedName>
</protein>
<dbReference type="SUPFAM" id="SSF51445">
    <property type="entry name" value="(Trans)glycosidases"/>
    <property type="match status" value="1"/>
</dbReference>
<proteinExistence type="inferred from homology"/>
<dbReference type="InterPro" id="IPR008965">
    <property type="entry name" value="CBM2/CBM3_carb-bd_dom_sf"/>
</dbReference>
<evidence type="ECO:0000313" key="9">
    <source>
        <dbReference type="Proteomes" id="UP000642748"/>
    </source>
</evidence>
<reference evidence="8" key="1">
    <citation type="submission" date="2021-01" db="EMBL/GenBank/DDBJ databases">
        <title>Whole genome shotgun sequence of Rugosimonospora africana NBRC 104875.</title>
        <authorList>
            <person name="Komaki H."/>
            <person name="Tamura T."/>
        </authorList>
    </citation>
    <scope>NUCLEOTIDE SEQUENCE</scope>
    <source>
        <strain evidence="8">NBRC 104875</strain>
    </source>
</reference>
<feature type="region of interest" description="Disordered" evidence="5">
    <location>
        <begin position="491"/>
        <end position="550"/>
    </location>
</feature>
<dbReference type="InterPro" id="IPR033452">
    <property type="entry name" value="GH30_C"/>
</dbReference>
<feature type="compositionally biased region" description="Low complexity" evidence="5">
    <location>
        <begin position="504"/>
        <end position="515"/>
    </location>
</feature>
<dbReference type="Proteomes" id="UP000642748">
    <property type="component" value="Unassembled WGS sequence"/>
</dbReference>
<dbReference type="PANTHER" id="PTHR11069">
    <property type="entry name" value="GLUCOSYLCERAMIDASE"/>
    <property type="match status" value="1"/>
</dbReference>
<keyword evidence="9" id="KW-1185">Reference proteome</keyword>
<dbReference type="AlphaFoldDB" id="A0A8J3QTN1"/>
<evidence type="ECO:0000256" key="2">
    <source>
        <dbReference type="ARBA" id="ARBA00022729"/>
    </source>
</evidence>
<evidence type="ECO:0000256" key="6">
    <source>
        <dbReference type="SAM" id="Phobius"/>
    </source>
</evidence>
<dbReference type="SUPFAM" id="SSF49384">
    <property type="entry name" value="Carbohydrate-binding domain"/>
    <property type="match status" value="1"/>
</dbReference>
<comment type="caution">
    <text evidence="8">The sequence shown here is derived from an EMBL/GenBank/DDBJ whole genome shotgun (WGS) entry which is preliminary data.</text>
</comment>
<dbReference type="GO" id="GO:0006680">
    <property type="term" value="P:glucosylceramide catabolic process"/>
    <property type="evidence" value="ECO:0007669"/>
    <property type="project" value="TreeGrafter"/>
</dbReference>
<evidence type="ECO:0000256" key="1">
    <source>
        <dbReference type="ARBA" id="ARBA00005382"/>
    </source>
</evidence>
<name>A0A8J3QTN1_9ACTN</name>
<dbReference type="Pfam" id="PF02055">
    <property type="entry name" value="Glyco_hydro_30"/>
    <property type="match status" value="1"/>
</dbReference>
<feature type="compositionally biased region" description="Pro residues" evidence="5">
    <location>
        <begin position="516"/>
        <end position="542"/>
    </location>
</feature>
<dbReference type="InterPro" id="IPR001919">
    <property type="entry name" value="CBD2"/>
</dbReference>
<dbReference type="GO" id="GO:0030247">
    <property type="term" value="F:polysaccharide binding"/>
    <property type="evidence" value="ECO:0007669"/>
    <property type="project" value="UniProtKB-UniRule"/>
</dbReference>
<dbReference type="Pfam" id="PF00553">
    <property type="entry name" value="CBM_2"/>
    <property type="match status" value="1"/>
</dbReference>
<keyword evidence="2" id="KW-0732">Signal</keyword>
<gene>
    <name evidence="8" type="ORF">Raf01_50360</name>
</gene>
<dbReference type="InterPro" id="IPR013780">
    <property type="entry name" value="Glyco_hydro_b"/>
</dbReference>
<keyword evidence="4" id="KW-0326">Glycosidase</keyword>
<dbReference type="Gene3D" id="3.20.20.80">
    <property type="entry name" value="Glycosidases"/>
    <property type="match status" value="1"/>
</dbReference>
<evidence type="ECO:0000313" key="8">
    <source>
        <dbReference type="EMBL" id="GIH16864.1"/>
    </source>
</evidence>
<dbReference type="SMART" id="SM00637">
    <property type="entry name" value="CBD_II"/>
    <property type="match status" value="1"/>
</dbReference>
<keyword evidence="3 4" id="KW-0378">Hydrolase</keyword>